<keyword evidence="2" id="KW-0472">Membrane</keyword>
<name>A0A9P3PER4_LYOSH</name>
<evidence type="ECO:0000313" key="5">
    <source>
        <dbReference type="Proteomes" id="UP001063166"/>
    </source>
</evidence>
<gene>
    <name evidence="4" type="ORF">LshimejAT787_0201700</name>
</gene>
<evidence type="ECO:0000256" key="2">
    <source>
        <dbReference type="SAM" id="Phobius"/>
    </source>
</evidence>
<dbReference type="OrthoDB" id="2758521at2759"/>
<keyword evidence="5" id="KW-1185">Reference proteome</keyword>
<keyword evidence="2" id="KW-1133">Transmembrane helix</keyword>
<accession>A0A9P3PER4</accession>
<keyword evidence="2" id="KW-0812">Transmembrane</keyword>
<dbReference type="EMBL" id="BRPK01000002">
    <property type="protein sequence ID" value="GLB34605.1"/>
    <property type="molecule type" value="Genomic_DNA"/>
</dbReference>
<feature type="chain" id="PRO_5040128333" evidence="3">
    <location>
        <begin position="22"/>
        <end position="528"/>
    </location>
</feature>
<feature type="region of interest" description="Disordered" evidence="1">
    <location>
        <begin position="499"/>
        <end position="528"/>
    </location>
</feature>
<feature type="signal peptide" evidence="3">
    <location>
        <begin position="1"/>
        <end position="21"/>
    </location>
</feature>
<evidence type="ECO:0000256" key="3">
    <source>
        <dbReference type="SAM" id="SignalP"/>
    </source>
</evidence>
<feature type="transmembrane region" description="Helical" evidence="2">
    <location>
        <begin position="250"/>
        <end position="274"/>
    </location>
</feature>
<organism evidence="4 5">
    <name type="scientific">Lyophyllum shimeji</name>
    <name type="common">Hon-shimeji</name>
    <name type="synonym">Tricholoma shimeji</name>
    <dbReference type="NCBI Taxonomy" id="47721"/>
    <lineage>
        <taxon>Eukaryota</taxon>
        <taxon>Fungi</taxon>
        <taxon>Dikarya</taxon>
        <taxon>Basidiomycota</taxon>
        <taxon>Agaricomycotina</taxon>
        <taxon>Agaricomycetes</taxon>
        <taxon>Agaricomycetidae</taxon>
        <taxon>Agaricales</taxon>
        <taxon>Tricholomatineae</taxon>
        <taxon>Lyophyllaceae</taxon>
        <taxon>Lyophyllum</taxon>
    </lineage>
</organism>
<dbReference type="PROSITE" id="PS51257">
    <property type="entry name" value="PROKAR_LIPOPROTEIN"/>
    <property type="match status" value="1"/>
</dbReference>
<evidence type="ECO:0000256" key="1">
    <source>
        <dbReference type="SAM" id="MobiDB-lite"/>
    </source>
</evidence>
<dbReference type="AlphaFoldDB" id="A0A9P3PER4"/>
<evidence type="ECO:0000313" key="4">
    <source>
        <dbReference type="EMBL" id="GLB34605.1"/>
    </source>
</evidence>
<keyword evidence="3" id="KW-0732">Signal</keyword>
<sequence>MRLHLGVLVSVLLSCFWCAEAVAVNRTIDDTTGDSATGNRPVYAPSTTGVWEDATCKGCAIQPVPAQAFKGTWTAATYNPGLGSMSIELSFHGTAIYVFFILANFVADGITAETACNFTLDGRPAGSFEHVPSTSTDLQYNSLVFSQASLANVDHKLIISTSGITDRDIYVNFDYAIYTFDDTPIPSPTASSSSTASPSPSASSSSTQLSPSSISSSRSGTGPTSPTSTSQTPGTNSHDLNGSSASKPNVGAIAGGVVGGVVALSVFILIFICLRRQKRLSESRMTGFSIDGDDPPMAANSSDRISPFVASTPSTRYRDRHQTHSDFLQSGTVVSPYSNPGIPSYYATPNQQNNLTSPSWTNSDTVDPTIARGLDASDIGTESAYGGIASESSVSGGGIRGGGSGGSVAGAPLLLHMRSGSTATQDSRRDQDAMRRARQSAIDQQLQAVTREMRDLKTDLSRQPSVRAAAAERAREETEIAQMREQMRLMQEQIEFLRSQQSSEWAQGLTDEPPPGYSEARNVGTVQG</sequence>
<reference evidence="4" key="1">
    <citation type="submission" date="2022-07" db="EMBL/GenBank/DDBJ databases">
        <title>The genome of Lyophyllum shimeji provides insight into the initial evolution of ectomycorrhizal fungal genome.</title>
        <authorList>
            <person name="Kobayashi Y."/>
            <person name="Shibata T."/>
            <person name="Hirakawa H."/>
            <person name="Shigenobu S."/>
            <person name="Nishiyama T."/>
            <person name="Yamada A."/>
            <person name="Hasebe M."/>
            <person name="Kawaguchi M."/>
        </authorList>
    </citation>
    <scope>NUCLEOTIDE SEQUENCE</scope>
    <source>
        <strain evidence="4">AT787</strain>
    </source>
</reference>
<comment type="caution">
    <text evidence="4">The sequence shown here is derived from an EMBL/GenBank/DDBJ whole genome shotgun (WGS) entry which is preliminary data.</text>
</comment>
<feature type="compositionally biased region" description="Low complexity" evidence="1">
    <location>
        <begin position="188"/>
        <end position="235"/>
    </location>
</feature>
<feature type="region of interest" description="Disordered" evidence="1">
    <location>
        <begin position="188"/>
        <end position="243"/>
    </location>
</feature>
<proteinExistence type="predicted"/>
<protein>
    <submittedName>
        <fullName evidence="4">Uncharacterized protein</fullName>
    </submittedName>
</protein>
<dbReference type="Proteomes" id="UP001063166">
    <property type="component" value="Unassembled WGS sequence"/>
</dbReference>